<dbReference type="GO" id="GO:0005524">
    <property type="term" value="F:ATP binding"/>
    <property type="evidence" value="ECO:0007669"/>
    <property type="project" value="UniProtKB-UniRule"/>
</dbReference>
<dbReference type="EC" id="5.6.2.4" evidence="12"/>
<dbReference type="Gene3D" id="3.40.50.300">
    <property type="entry name" value="P-loop containing nucleotide triphosphate hydrolases"/>
    <property type="match status" value="3"/>
</dbReference>
<dbReference type="EMBL" id="CP036316">
    <property type="protein sequence ID" value="QDT65008.1"/>
    <property type="molecule type" value="Genomic_DNA"/>
</dbReference>
<keyword evidence="4 14" id="KW-0378">Hydrolase</keyword>
<evidence type="ECO:0000256" key="1">
    <source>
        <dbReference type="ARBA" id="ARBA00022722"/>
    </source>
</evidence>
<evidence type="ECO:0000256" key="2">
    <source>
        <dbReference type="ARBA" id="ARBA00022741"/>
    </source>
</evidence>
<protein>
    <recommendedName>
        <fullName evidence="12">DNA 3'-5' helicase</fullName>
        <ecNumber evidence="12">5.6.2.4</ecNumber>
    </recommendedName>
</protein>
<dbReference type="InterPro" id="IPR011604">
    <property type="entry name" value="PDDEXK-like_dom_sf"/>
</dbReference>
<keyword evidence="3" id="KW-0227">DNA damage</keyword>
<reference evidence="16 17" key="1">
    <citation type="submission" date="2019-02" db="EMBL/GenBank/DDBJ databases">
        <title>Deep-cultivation of Planctomycetes and their phenomic and genomic characterization uncovers novel biology.</title>
        <authorList>
            <person name="Wiegand S."/>
            <person name="Jogler M."/>
            <person name="Boedeker C."/>
            <person name="Pinto D."/>
            <person name="Vollmers J."/>
            <person name="Rivas-Marin E."/>
            <person name="Kohn T."/>
            <person name="Peeters S.H."/>
            <person name="Heuer A."/>
            <person name="Rast P."/>
            <person name="Oberbeckmann S."/>
            <person name="Bunk B."/>
            <person name="Jeske O."/>
            <person name="Meyerdierks A."/>
            <person name="Storesund J.E."/>
            <person name="Kallscheuer N."/>
            <person name="Luecker S."/>
            <person name="Lage O.M."/>
            <person name="Pohl T."/>
            <person name="Merkel B.J."/>
            <person name="Hornburger P."/>
            <person name="Mueller R.-W."/>
            <person name="Bruemmer F."/>
            <person name="Labrenz M."/>
            <person name="Spormann A.M."/>
            <person name="Op den Camp H."/>
            <person name="Overmann J."/>
            <person name="Amann R."/>
            <person name="Jetten M.S.M."/>
            <person name="Mascher T."/>
            <person name="Medema M.H."/>
            <person name="Devos D.P."/>
            <person name="Kaster A.-K."/>
            <person name="Ovreas L."/>
            <person name="Rohde M."/>
            <person name="Galperin M.Y."/>
            <person name="Jogler C."/>
        </authorList>
    </citation>
    <scope>NUCLEOTIDE SEQUENCE [LARGE SCALE GENOMIC DNA]</scope>
    <source>
        <strain evidence="16 17">V22</strain>
    </source>
</reference>
<evidence type="ECO:0000256" key="13">
    <source>
        <dbReference type="ARBA" id="ARBA00048988"/>
    </source>
</evidence>
<evidence type="ECO:0000256" key="8">
    <source>
        <dbReference type="ARBA" id="ARBA00023125"/>
    </source>
</evidence>
<dbReference type="PROSITE" id="PS51198">
    <property type="entry name" value="UVRD_HELICASE_ATP_BIND"/>
    <property type="match status" value="1"/>
</dbReference>
<dbReference type="OrthoDB" id="5487982at2"/>
<proteinExistence type="predicted"/>
<keyword evidence="10" id="KW-0413">Isomerase</keyword>
<evidence type="ECO:0000256" key="6">
    <source>
        <dbReference type="ARBA" id="ARBA00022839"/>
    </source>
</evidence>
<dbReference type="Pfam" id="PF12705">
    <property type="entry name" value="PDDEXK_1"/>
    <property type="match status" value="1"/>
</dbReference>
<dbReference type="GO" id="GO:0033202">
    <property type="term" value="C:DNA helicase complex"/>
    <property type="evidence" value="ECO:0007669"/>
    <property type="project" value="TreeGrafter"/>
</dbReference>
<evidence type="ECO:0000256" key="5">
    <source>
        <dbReference type="ARBA" id="ARBA00022806"/>
    </source>
</evidence>
<name>A0A517T9G6_9PLAN</name>
<dbReference type="InterPro" id="IPR014017">
    <property type="entry name" value="DNA_helicase_UvrD-like_C"/>
</dbReference>
<dbReference type="PANTHER" id="PTHR11070:SF49">
    <property type="entry name" value="ATP-DEPENDENT HELICASE_DEOXYRIBONUCLEASE SUBUNIT B"/>
    <property type="match status" value="1"/>
</dbReference>
<keyword evidence="9" id="KW-0234">DNA repair</keyword>
<feature type="binding site" evidence="14">
    <location>
        <begin position="9"/>
        <end position="16"/>
    </location>
    <ligand>
        <name>ATP</name>
        <dbReference type="ChEBI" id="CHEBI:30616"/>
    </ligand>
</feature>
<dbReference type="GO" id="GO:0000725">
    <property type="term" value="P:recombinational repair"/>
    <property type="evidence" value="ECO:0007669"/>
    <property type="project" value="TreeGrafter"/>
</dbReference>
<keyword evidence="5 14" id="KW-0347">Helicase</keyword>
<organism evidence="16 17">
    <name type="scientific">Calycomorphotria hydatis</name>
    <dbReference type="NCBI Taxonomy" id="2528027"/>
    <lineage>
        <taxon>Bacteria</taxon>
        <taxon>Pseudomonadati</taxon>
        <taxon>Planctomycetota</taxon>
        <taxon>Planctomycetia</taxon>
        <taxon>Planctomycetales</taxon>
        <taxon>Planctomycetaceae</taxon>
        <taxon>Calycomorphotria</taxon>
    </lineage>
</organism>
<dbReference type="GO" id="GO:0043138">
    <property type="term" value="F:3'-5' DNA helicase activity"/>
    <property type="evidence" value="ECO:0007669"/>
    <property type="project" value="UniProtKB-EC"/>
</dbReference>
<dbReference type="Pfam" id="PF21445">
    <property type="entry name" value="ADDB_N"/>
    <property type="match status" value="1"/>
</dbReference>
<comment type="catalytic activity">
    <reaction evidence="11">
        <text>Couples ATP hydrolysis with the unwinding of duplex DNA by translocating in the 3'-5' direction.</text>
        <dbReference type="EC" id="5.6.2.4"/>
    </reaction>
</comment>
<evidence type="ECO:0000256" key="3">
    <source>
        <dbReference type="ARBA" id="ARBA00022763"/>
    </source>
</evidence>
<dbReference type="InterPro" id="IPR038726">
    <property type="entry name" value="PDDEXK_AddAB-type"/>
</dbReference>
<evidence type="ECO:0000256" key="14">
    <source>
        <dbReference type="PROSITE-ProRule" id="PRU00560"/>
    </source>
</evidence>
<dbReference type="Proteomes" id="UP000319976">
    <property type="component" value="Chromosome"/>
</dbReference>
<evidence type="ECO:0000256" key="9">
    <source>
        <dbReference type="ARBA" id="ARBA00023204"/>
    </source>
</evidence>
<dbReference type="GO" id="GO:0016887">
    <property type="term" value="F:ATP hydrolysis activity"/>
    <property type="evidence" value="ECO:0007669"/>
    <property type="project" value="RHEA"/>
</dbReference>
<feature type="domain" description="UvrD-like helicase ATP-binding" evidence="15">
    <location>
        <begin position="1"/>
        <end position="302"/>
    </location>
</feature>
<dbReference type="GO" id="GO:0004527">
    <property type="term" value="F:exonuclease activity"/>
    <property type="evidence" value="ECO:0007669"/>
    <property type="project" value="UniProtKB-KW"/>
</dbReference>
<accession>A0A517T9G6</accession>
<dbReference type="InterPro" id="IPR049035">
    <property type="entry name" value="ADDB_N"/>
</dbReference>
<evidence type="ECO:0000256" key="12">
    <source>
        <dbReference type="ARBA" id="ARBA00034808"/>
    </source>
</evidence>
<keyword evidence="1" id="KW-0540">Nuclease</keyword>
<dbReference type="GO" id="GO:0003677">
    <property type="term" value="F:DNA binding"/>
    <property type="evidence" value="ECO:0007669"/>
    <property type="project" value="UniProtKB-KW"/>
</dbReference>
<dbReference type="PANTHER" id="PTHR11070">
    <property type="entry name" value="UVRD / RECB / PCRA DNA HELICASE FAMILY MEMBER"/>
    <property type="match status" value="1"/>
</dbReference>
<dbReference type="InterPro" id="IPR027417">
    <property type="entry name" value="P-loop_NTPase"/>
</dbReference>
<evidence type="ECO:0000256" key="11">
    <source>
        <dbReference type="ARBA" id="ARBA00034617"/>
    </source>
</evidence>
<keyword evidence="6" id="KW-0269">Exonuclease</keyword>
<evidence type="ECO:0000313" key="16">
    <source>
        <dbReference type="EMBL" id="QDT65008.1"/>
    </source>
</evidence>
<dbReference type="RefSeq" id="WP_145262646.1">
    <property type="nucleotide sequence ID" value="NZ_CP036316.1"/>
</dbReference>
<evidence type="ECO:0000256" key="7">
    <source>
        <dbReference type="ARBA" id="ARBA00022840"/>
    </source>
</evidence>
<dbReference type="SUPFAM" id="SSF52540">
    <property type="entry name" value="P-loop containing nucleoside triphosphate hydrolases"/>
    <property type="match status" value="2"/>
</dbReference>
<keyword evidence="2 14" id="KW-0547">Nucleotide-binding</keyword>
<dbReference type="KEGG" id="chya:V22_22540"/>
<evidence type="ECO:0000256" key="10">
    <source>
        <dbReference type="ARBA" id="ARBA00023235"/>
    </source>
</evidence>
<dbReference type="InterPro" id="IPR014016">
    <property type="entry name" value="UvrD-like_ATP-bd"/>
</dbReference>
<keyword evidence="8" id="KW-0238">DNA-binding</keyword>
<dbReference type="Gene3D" id="3.90.320.10">
    <property type="match status" value="1"/>
</dbReference>
<dbReference type="AlphaFoldDB" id="A0A517T9G6"/>
<dbReference type="GO" id="GO:0005829">
    <property type="term" value="C:cytosol"/>
    <property type="evidence" value="ECO:0007669"/>
    <property type="project" value="TreeGrafter"/>
</dbReference>
<comment type="catalytic activity">
    <reaction evidence="13">
        <text>ATP + H2O = ADP + phosphate + H(+)</text>
        <dbReference type="Rhea" id="RHEA:13065"/>
        <dbReference type="ChEBI" id="CHEBI:15377"/>
        <dbReference type="ChEBI" id="CHEBI:15378"/>
        <dbReference type="ChEBI" id="CHEBI:30616"/>
        <dbReference type="ChEBI" id="CHEBI:43474"/>
        <dbReference type="ChEBI" id="CHEBI:456216"/>
        <dbReference type="EC" id="5.6.2.4"/>
    </reaction>
</comment>
<dbReference type="InterPro" id="IPR000212">
    <property type="entry name" value="DNA_helicase_UvrD/REP"/>
</dbReference>
<gene>
    <name evidence="16" type="primary">addB</name>
    <name evidence="16" type="ORF">V22_22540</name>
</gene>
<dbReference type="Pfam" id="PF13361">
    <property type="entry name" value="UvrD_C"/>
    <property type="match status" value="1"/>
</dbReference>
<keyword evidence="17" id="KW-1185">Reference proteome</keyword>
<evidence type="ECO:0000313" key="17">
    <source>
        <dbReference type="Proteomes" id="UP000319976"/>
    </source>
</evidence>
<sequence>MSRVELLIGVAGTGKTTRLLDRYVDVLQQDSADGRLATSLWLTPTRRTRKQIRGELLKRSERPILQPNVLTFSDFADAIVQRANPLMRQLDSIGRLQILRDVIEELAVAGRLPHFAPIVETPGFLRVVSGVISELKREEIWPEHFETDGPKAKSMAGQRGQWELVRIYTAYQRRLKHPHDQDDQGELYDAEGRFWSARDFLNAGHREPFANLQTVFVDGFSDFTKTQIEILSLLANFVGEVKITLPGEESNEHPELFLKSKMTRTALLRAFGSQHQVQESRCEKSQLSSAMVQNLSTQLFLSPRHVNPHANAEGLKILACRGDRAERRAVLSHVHDLLHSGEAPEQIVVTARHMGQLADALRHDCQSAGLPAFFDQPHPLSSFAETRFLLDLLRMELLDWPTELLLGICDHELLSLSEGNEAIPRLEVTAVVSQLLRRFNFTGGRHELIQQITRLVEAEGETGAPSEETAAAIARIRNLDDLLSTLRTNANFSDWIDRLLRMITVLTANQSTDSKTDLSSLWCLLERFFGQVKNHSQSYVQSDAEVSLSIFVRRLEELLADQTVPDSVSEAGRVRFLEMDQVRGLDVEHLIVMGAVESQLPAGRSEDCVFSEQSREQLNELGLPLSHRARHQSEEMLLYYSVITRARKTLTLTYSQIDEKGEPTFPSPFVRATKELFEPSAVTEEILGNLNPVPQNQTDVLTTADLRVHAVQKGFAGNGSLLKSLAVDPVRQPTIRNLVAAAETNWHRFHERGLTRFDGRINSPAALRRIQKLFPPGHQFSVSELEAYANNPFRFFLSHLLKLEELEPVGLATDRRRRGIALHNALAEFHRLIDTPSQHLQDELLESFRVLIEKHLLKGRVTSSAEWRLREVETRHANSWAERYFQQWAAYQEVFQGLWKQFPAIASCEVAFGNAPDEQESAGEDSQSNKLPALKVGKDDHAVLLRGRIDRVDTSDVEGRTLFNVIDYKLSGASKFTADDVRTGTALQLAVYARAIRELQLAEQDANVSQYIYWDLNGTGWTNGLNNGKRKPGLLEGEQAEEIDSALDEVIPDLVGSIRQGRFPLTEVSNRQSFGQQYSAAAREVPWKAIADVLSKREYAIPALGAADS</sequence>
<evidence type="ECO:0000259" key="15">
    <source>
        <dbReference type="PROSITE" id="PS51198"/>
    </source>
</evidence>
<evidence type="ECO:0000256" key="4">
    <source>
        <dbReference type="ARBA" id="ARBA00022801"/>
    </source>
</evidence>
<keyword evidence="7 14" id="KW-0067">ATP-binding</keyword>